<keyword evidence="3" id="KW-1185">Reference proteome</keyword>
<reference evidence="2 3" key="2">
    <citation type="submission" date="2024-06" db="EMBL/GenBank/DDBJ databases">
        <title>Caproicibacterium argilliputei sp. nov, a novel caproic acid producing anaerobic bacterium isolated from pit mud.</title>
        <authorList>
            <person name="Xia S."/>
        </authorList>
    </citation>
    <scope>NUCLEOTIDE SEQUENCE [LARGE SCALE GENOMIC DNA]</scope>
    <source>
        <strain evidence="2 3">ZCY20-5</strain>
    </source>
</reference>
<feature type="compositionally biased region" description="Polar residues" evidence="1">
    <location>
        <begin position="12"/>
        <end position="33"/>
    </location>
</feature>
<feature type="compositionally biased region" description="Basic and acidic residues" evidence="1">
    <location>
        <begin position="223"/>
        <end position="242"/>
    </location>
</feature>
<dbReference type="AlphaFoldDB" id="A0AA97H2S8"/>
<protein>
    <recommendedName>
        <fullName evidence="4">Myb-like domain-containing protein</fullName>
    </recommendedName>
</protein>
<sequence length="242" mass="26921">MMEDIKKAASGAGNTTDSKANQTTKSVAQQSSEVKPYAEGQRTAIRMAYHAAEKKARELNDPKILADRVEVLTKQFRPYGFSREQVVAIGSGVLGSSRDRDYAKPIIEHKHPTVWTPEEEEQLRIMKEKGVANSEICEQLHKTAQQVSSKWCFMRKATGKIKEPEPKSAPAPAEPEKPILTFDLTAVKQPISGHFDIFSTLQDIMRQVGAGYASVSITQQDGTKLKAEVRKDANSKNQVEHR</sequence>
<dbReference type="CDD" id="cd00167">
    <property type="entry name" value="SANT"/>
    <property type="match status" value="1"/>
</dbReference>
<dbReference type="InterPro" id="IPR001005">
    <property type="entry name" value="SANT/Myb"/>
</dbReference>
<reference evidence="3" key="1">
    <citation type="submission" date="2024-06" db="EMBL/GenBank/DDBJ databases">
        <title>Caproicibacterium argilliputei sp. nov, a novel caproic acid producing anaerobic bacterium isolated from pit mud.</title>
        <authorList>
            <person name="Zeng C."/>
        </authorList>
    </citation>
    <scope>NUCLEOTIDE SEQUENCE [LARGE SCALE GENOMIC DNA]</scope>
    <source>
        <strain evidence="3">ZCY20-5</strain>
    </source>
</reference>
<dbReference type="KEGG" id="carl:PXC00_03895"/>
<evidence type="ECO:0000256" key="1">
    <source>
        <dbReference type="SAM" id="MobiDB-lite"/>
    </source>
</evidence>
<feature type="region of interest" description="Disordered" evidence="1">
    <location>
        <begin position="1"/>
        <end position="39"/>
    </location>
</feature>
<evidence type="ECO:0008006" key="4">
    <source>
        <dbReference type="Google" id="ProtNLM"/>
    </source>
</evidence>
<name>A0AA97H2S8_9FIRM</name>
<gene>
    <name evidence="2" type="ORF">PXC00_03895</name>
</gene>
<dbReference type="RefSeq" id="WP_275846830.1">
    <property type="nucleotide sequence ID" value="NZ_CP135996.1"/>
</dbReference>
<organism evidence="2 3">
    <name type="scientific">Caproicibacterium argilliputei</name>
    <dbReference type="NCBI Taxonomy" id="3030016"/>
    <lineage>
        <taxon>Bacteria</taxon>
        <taxon>Bacillati</taxon>
        <taxon>Bacillota</taxon>
        <taxon>Clostridia</taxon>
        <taxon>Eubacteriales</taxon>
        <taxon>Oscillospiraceae</taxon>
        <taxon>Caproicibacterium</taxon>
    </lineage>
</organism>
<proteinExistence type="predicted"/>
<dbReference type="EMBL" id="CP135996">
    <property type="protein sequence ID" value="WOC33030.1"/>
    <property type="molecule type" value="Genomic_DNA"/>
</dbReference>
<evidence type="ECO:0000313" key="3">
    <source>
        <dbReference type="Proteomes" id="UP001300604"/>
    </source>
</evidence>
<accession>A0AA97H2S8</accession>
<feature type="region of interest" description="Disordered" evidence="1">
    <location>
        <begin position="220"/>
        <end position="242"/>
    </location>
</feature>
<dbReference type="Proteomes" id="UP001300604">
    <property type="component" value="Chromosome"/>
</dbReference>
<evidence type="ECO:0000313" key="2">
    <source>
        <dbReference type="EMBL" id="WOC33030.1"/>
    </source>
</evidence>